<organism evidence="10 11">
    <name type="scientific">Methanospirillum stamsii</name>
    <dbReference type="NCBI Taxonomy" id="1277351"/>
    <lineage>
        <taxon>Archaea</taxon>
        <taxon>Methanobacteriati</taxon>
        <taxon>Methanobacteriota</taxon>
        <taxon>Stenosarchaea group</taxon>
        <taxon>Methanomicrobia</taxon>
        <taxon>Methanomicrobiales</taxon>
        <taxon>Methanospirillaceae</taxon>
        <taxon>Methanospirillum</taxon>
    </lineage>
</organism>
<comment type="similarity">
    <text evidence="9">Belongs to the PRA-PH family.</text>
</comment>
<name>A0A2V2NF12_9EURY</name>
<evidence type="ECO:0000256" key="2">
    <source>
        <dbReference type="ARBA" id="ARBA00005204"/>
    </source>
</evidence>
<evidence type="ECO:0000256" key="3">
    <source>
        <dbReference type="ARBA" id="ARBA00022490"/>
    </source>
</evidence>
<dbReference type="EMBL" id="QGMZ01000014">
    <property type="protein sequence ID" value="PWR74988.1"/>
    <property type="molecule type" value="Genomic_DNA"/>
</dbReference>
<dbReference type="GO" id="GO:0004636">
    <property type="term" value="F:phosphoribosyl-ATP diphosphatase activity"/>
    <property type="evidence" value="ECO:0007669"/>
    <property type="project" value="UniProtKB-UniRule"/>
</dbReference>
<dbReference type="Proteomes" id="UP000245934">
    <property type="component" value="Unassembled WGS sequence"/>
</dbReference>
<evidence type="ECO:0000256" key="4">
    <source>
        <dbReference type="ARBA" id="ARBA00022605"/>
    </source>
</evidence>
<keyword evidence="7 9" id="KW-0067">ATP-binding</keyword>
<dbReference type="InterPro" id="IPR021130">
    <property type="entry name" value="PRib-ATP_PPHydrolase-like"/>
</dbReference>
<dbReference type="GO" id="GO:0005524">
    <property type="term" value="F:ATP binding"/>
    <property type="evidence" value="ECO:0007669"/>
    <property type="project" value="UniProtKB-KW"/>
</dbReference>
<dbReference type="GeneID" id="97611133"/>
<dbReference type="InterPro" id="IPR008179">
    <property type="entry name" value="HisE"/>
</dbReference>
<dbReference type="SUPFAM" id="SSF101386">
    <property type="entry name" value="all-alpha NTP pyrophosphatases"/>
    <property type="match status" value="1"/>
</dbReference>
<reference evidence="10 11" key="1">
    <citation type="submission" date="2018-05" db="EMBL/GenBank/DDBJ databases">
        <title>Draft genome of Methanospirillum stamsii Pt1.</title>
        <authorList>
            <person name="Dueholm M.S."/>
            <person name="Nielsen P.H."/>
            <person name="Bakmann L.F."/>
            <person name="Otzen D.E."/>
        </authorList>
    </citation>
    <scope>NUCLEOTIDE SEQUENCE [LARGE SCALE GENOMIC DNA]</scope>
    <source>
        <strain evidence="10 11">Pt1</strain>
    </source>
</reference>
<evidence type="ECO:0000256" key="7">
    <source>
        <dbReference type="ARBA" id="ARBA00022840"/>
    </source>
</evidence>
<keyword evidence="5 9" id="KW-0547">Nucleotide-binding</keyword>
<sequence>MNGPDILNEIWDIIEERACNPSESSYTSKILTHRKGIDKALEKVGEECTEFIIAIKNGDKTRISEEAADVIYHMMLALKGADVPVSSVWDELVSRRN</sequence>
<dbReference type="AlphaFoldDB" id="A0A2V2NF12"/>
<dbReference type="EC" id="3.6.1.31" evidence="9"/>
<keyword evidence="3 9" id="KW-0963">Cytoplasm</keyword>
<dbReference type="RefSeq" id="WP_109940421.1">
    <property type="nucleotide sequence ID" value="NZ_CP176366.1"/>
</dbReference>
<evidence type="ECO:0000256" key="5">
    <source>
        <dbReference type="ARBA" id="ARBA00022741"/>
    </source>
</evidence>
<proteinExistence type="inferred from homology"/>
<keyword evidence="11" id="KW-1185">Reference proteome</keyword>
<gene>
    <name evidence="9 10" type="primary">hisE</name>
    <name evidence="10" type="ORF">DLD82_07120</name>
</gene>
<evidence type="ECO:0000256" key="9">
    <source>
        <dbReference type="HAMAP-Rule" id="MF_01020"/>
    </source>
</evidence>
<evidence type="ECO:0000313" key="11">
    <source>
        <dbReference type="Proteomes" id="UP000245934"/>
    </source>
</evidence>
<dbReference type="GO" id="GO:0005737">
    <property type="term" value="C:cytoplasm"/>
    <property type="evidence" value="ECO:0007669"/>
    <property type="project" value="UniProtKB-SubCell"/>
</dbReference>
<keyword evidence="4 9" id="KW-0028">Amino-acid biosynthesis</keyword>
<dbReference type="Gene3D" id="1.10.287.1080">
    <property type="entry name" value="MazG-like"/>
    <property type="match status" value="1"/>
</dbReference>
<protein>
    <recommendedName>
        <fullName evidence="9">Phosphoribosyl-ATP pyrophosphatase</fullName>
        <shortName evidence="9">PRA-PH</shortName>
        <ecNumber evidence="9">3.6.1.31</ecNumber>
    </recommendedName>
</protein>
<dbReference type="UniPathway" id="UPA00031">
    <property type="reaction ID" value="UER00007"/>
</dbReference>
<evidence type="ECO:0000313" key="10">
    <source>
        <dbReference type="EMBL" id="PWR74988.1"/>
    </source>
</evidence>
<accession>A0A2V2NF12</accession>
<comment type="subcellular location">
    <subcellularLocation>
        <location evidence="9">Cytoplasm</location>
    </subcellularLocation>
</comment>
<dbReference type="NCBIfam" id="TIGR03188">
    <property type="entry name" value="histidine_hisI"/>
    <property type="match status" value="1"/>
</dbReference>
<dbReference type="HAMAP" id="MF_01020">
    <property type="entry name" value="HisE"/>
    <property type="match status" value="1"/>
</dbReference>
<evidence type="ECO:0000256" key="6">
    <source>
        <dbReference type="ARBA" id="ARBA00022801"/>
    </source>
</evidence>
<dbReference type="PANTHER" id="PTHR42945">
    <property type="entry name" value="HISTIDINE BIOSYNTHESIS BIFUNCTIONAL PROTEIN"/>
    <property type="match status" value="1"/>
</dbReference>
<dbReference type="Pfam" id="PF01503">
    <property type="entry name" value="PRA-PH"/>
    <property type="match status" value="1"/>
</dbReference>
<dbReference type="OrthoDB" id="39686at2157"/>
<comment type="caution">
    <text evidence="10">The sequence shown here is derived from an EMBL/GenBank/DDBJ whole genome shotgun (WGS) entry which is preliminary data.</text>
</comment>
<comment type="catalytic activity">
    <reaction evidence="1 9">
        <text>1-(5-phospho-beta-D-ribosyl)-ATP + H2O = 1-(5-phospho-beta-D-ribosyl)-5'-AMP + diphosphate + H(+)</text>
        <dbReference type="Rhea" id="RHEA:22828"/>
        <dbReference type="ChEBI" id="CHEBI:15377"/>
        <dbReference type="ChEBI" id="CHEBI:15378"/>
        <dbReference type="ChEBI" id="CHEBI:33019"/>
        <dbReference type="ChEBI" id="CHEBI:59457"/>
        <dbReference type="ChEBI" id="CHEBI:73183"/>
        <dbReference type="EC" id="3.6.1.31"/>
    </reaction>
</comment>
<evidence type="ECO:0000256" key="1">
    <source>
        <dbReference type="ARBA" id="ARBA00001460"/>
    </source>
</evidence>
<dbReference type="PANTHER" id="PTHR42945:SF1">
    <property type="entry name" value="HISTIDINE BIOSYNTHESIS BIFUNCTIONAL PROTEIN HIS7"/>
    <property type="match status" value="1"/>
</dbReference>
<dbReference type="CDD" id="cd11534">
    <property type="entry name" value="NTP-PPase_HisIE_like"/>
    <property type="match status" value="1"/>
</dbReference>
<dbReference type="GO" id="GO:0000105">
    <property type="term" value="P:L-histidine biosynthetic process"/>
    <property type="evidence" value="ECO:0007669"/>
    <property type="project" value="UniProtKB-UniRule"/>
</dbReference>
<evidence type="ECO:0000256" key="8">
    <source>
        <dbReference type="ARBA" id="ARBA00023102"/>
    </source>
</evidence>
<comment type="pathway">
    <text evidence="2 9">Amino-acid biosynthesis; L-histidine biosynthesis; L-histidine from 5-phospho-alpha-D-ribose 1-diphosphate: step 2/9.</text>
</comment>
<keyword evidence="8 9" id="KW-0368">Histidine biosynthesis</keyword>
<keyword evidence="6 9" id="KW-0378">Hydrolase</keyword>